<keyword evidence="5" id="KW-1185">Reference proteome</keyword>
<evidence type="ECO:0000313" key="5">
    <source>
        <dbReference type="Proteomes" id="UP000092993"/>
    </source>
</evidence>
<feature type="compositionally biased region" description="Acidic residues" evidence="2">
    <location>
        <begin position="507"/>
        <end position="518"/>
    </location>
</feature>
<comment type="caution">
    <text evidence="4">The sequence shown here is derived from an EMBL/GenBank/DDBJ whole genome shotgun (WGS) entry which is preliminary data.</text>
</comment>
<dbReference type="STRING" id="5627.A0A1C7M977"/>
<dbReference type="InterPro" id="IPR051553">
    <property type="entry name" value="Ran_GTPase-activating"/>
</dbReference>
<evidence type="ECO:0000313" key="4">
    <source>
        <dbReference type="EMBL" id="OBZ73495.1"/>
    </source>
</evidence>
<feature type="region of interest" description="Disordered" evidence="2">
    <location>
        <begin position="507"/>
        <end position="532"/>
    </location>
</feature>
<feature type="repeat" description="RCC1" evidence="1">
    <location>
        <begin position="74"/>
        <end position="130"/>
    </location>
</feature>
<dbReference type="EMBL" id="LUGG01000006">
    <property type="protein sequence ID" value="OBZ73495.1"/>
    <property type="molecule type" value="Genomic_DNA"/>
</dbReference>
<dbReference type="PROSITE" id="PS50012">
    <property type="entry name" value="RCC1_3"/>
    <property type="match status" value="1"/>
</dbReference>
<dbReference type="SUPFAM" id="SSF50985">
    <property type="entry name" value="RCC1/BLIP-II"/>
    <property type="match status" value="1"/>
</dbReference>
<dbReference type="GO" id="GO:0005737">
    <property type="term" value="C:cytoplasm"/>
    <property type="evidence" value="ECO:0007669"/>
    <property type="project" value="TreeGrafter"/>
</dbReference>
<dbReference type="InterPro" id="IPR009091">
    <property type="entry name" value="RCC1/BLIP-II"/>
</dbReference>
<dbReference type="SUPFAM" id="SSF81383">
    <property type="entry name" value="F-box domain"/>
    <property type="match status" value="1"/>
</dbReference>
<evidence type="ECO:0000256" key="2">
    <source>
        <dbReference type="SAM" id="MobiDB-lite"/>
    </source>
</evidence>
<name>A0A1C7M977_GRIFR</name>
<accession>A0A1C7M977</accession>
<evidence type="ECO:0000256" key="1">
    <source>
        <dbReference type="PROSITE-ProRule" id="PRU00235"/>
    </source>
</evidence>
<dbReference type="InterPro" id="IPR036047">
    <property type="entry name" value="F-box-like_dom_sf"/>
</dbReference>
<dbReference type="PANTHER" id="PTHR45982:SF3">
    <property type="entry name" value="F-BOX PROTEIN POF9"/>
    <property type="match status" value="1"/>
</dbReference>
<dbReference type="Proteomes" id="UP000092993">
    <property type="component" value="Unassembled WGS sequence"/>
</dbReference>
<feature type="compositionally biased region" description="Basic residues" evidence="2">
    <location>
        <begin position="466"/>
        <end position="480"/>
    </location>
</feature>
<feature type="region of interest" description="Disordered" evidence="2">
    <location>
        <begin position="447"/>
        <end position="480"/>
    </location>
</feature>
<sequence length="532" mass="59123">MLYDLPVELFLDNILPLLPVSDLFHLASTSRFFYLLVSDDTFWHRKIQADFNFSGSDTARTTGWKFLYKRLSNPKLYVWGERSHGRLGLDNPPRTVVRDGVPYPVQLNIPGVRIVNIVAGGMSFNALDSHGDIYVWGVLDGTTPRQVPQPQLRAPAHDVPRCRRRRVDAHVVGPTFPPELPLLDKATPESTPVQVESGWMFSAVLTTAGDVLVFWPFTGHMKELLERTNEELNQTADTQANIAARARPTDAEPRVIPCHWWVMQGVDPLMLPPIPTGSLPELKDTGLTDEQLDEETKLVKIAGMDNNLIGLTNKGHVLIYGMLGGEDSYQRGRWEYLPYFSEVEKVKTNDVFSQGEDPAIAPLEPPQTMHITHISASYQTFIAYSTGPQSVVLMGRFSTDHDTPPASDTFEPAIIPALQRQSVISVVLGDYHYGALTASGKLLNGAHSPRARSGSVTPACSTPGSRRVRPRRRARHGARARWGMRKRERYCFAAGGRVDMGALVIDLEPDDDTEEPSDTEAVGMPGAFRRPQ</sequence>
<organism evidence="4 5">
    <name type="scientific">Grifola frondosa</name>
    <name type="common">Maitake</name>
    <name type="synonym">Polyporus frondosus</name>
    <dbReference type="NCBI Taxonomy" id="5627"/>
    <lineage>
        <taxon>Eukaryota</taxon>
        <taxon>Fungi</taxon>
        <taxon>Dikarya</taxon>
        <taxon>Basidiomycota</taxon>
        <taxon>Agaricomycotina</taxon>
        <taxon>Agaricomycetes</taxon>
        <taxon>Polyporales</taxon>
        <taxon>Grifolaceae</taxon>
        <taxon>Grifola</taxon>
    </lineage>
</organism>
<proteinExistence type="predicted"/>
<feature type="compositionally biased region" description="Polar residues" evidence="2">
    <location>
        <begin position="454"/>
        <end position="463"/>
    </location>
</feature>
<evidence type="ECO:0000259" key="3">
    <source>
        <dbReference type="Pfam" id="PF12937"/>
    </source>
</evidence>
<dbReference type="Gene3D" id="2.130.10.30">
    <property type="entry name" value="Regulator of chromosome condensation 1/beta-lactamase-inhibitor protein II"/>
    <property type="match status" value="2"/>
</dbReference>
<protein>
    <recommendedName>
        <fullName evidence="3">F-box domain-containing protein</fullName>
    </recommendedName>
</protein>
<dbReference type="OrthoDB" id="61110at2759"/>
<gene>
    <name evidence="4" type="ORF">A0H81_06153</name>
</gene>
<dbReference type="Pfam" id="PF12937">
    <property type="entry name" value="F-box-like"/>
    <property type="match status" value="1"/>
</dbReference>
<feature type="domain" description="F-box" evidence="3">
    <location>
        <begin position="3"/>
        <end position="46"/>
    </location>
</feature>
<dbReference type="AlphaFoldDB" id="A0A1C7M977"/>
<dbReference type="InterPro" id="IPR001810">
    <property type="entry name" value="F-box_dom"/>
</dbReference>
<reference evidence="4 5" key="1">
    <citation type="submission" date="2016-03" db="EMBL/GenBank/DDBJ databases">
        <title>Whole genome sequencing of Grifola frondosa 9006-11.</title>
        <authorList>
            <person name="Min B."/>
            <person name="Park H."/>
            <person name="Kim J.-G."/>
            <person name="Cho H."/>
            <person name="Oh Y.-L."/>
            <person name="Kong W.-S."/>
            <person name="Choi I.-G."/>
        </authorList>
    </citation>
    <scope>NUCLEOTIDE SEQUENCE [LARGE SCALE GENOMIC DNA]</scope>
    <source>
        <strain evidence="4 5">9006-11</strain>
    </source>
</reference>
<dbReference type="PANTHER" id="PTHR45982">
    <property type="entry name" value="REGULATOR OF CHROMOSOME CONDENSATION"/>
    <property type="match status" value="1"/>
</dbReference>
<dbReference type="GO" id="GO:0005085">
    <property type="term" value="F:guanyl-nucleotide exchange factor activity"/>
    <property type="evidence" value="ECO:0007669"/>
    <property type="project" value="TreeGrafter"/>
</dbReference>
<dbReference type="InterPro" id="IPR000408">
    <property type="entry name" value="Reg_chr_condens"/>
</dbReference>